<protein>
    <submittedName>
        <fullName evidence="4">Uncharacterized protein</fullName>
    </submittedName>
</protein>
<dbReference type="Gramene" id="mRNA:HanXRQr2_Chr09g0392991">
    <property type="protein sequence ID" value="mRNA:HanXRQr2_Chr09g0392991"/>
    <property type="gene ID" value="HanXRQr2_Chr09g0392991"/>
</dbReference>
<proteinExistence type="predicted"/>
<feature type="chain" id="PRO_5013213608" evidence="2">
    <location>
        <begin position="22"/>
        <end position="74"/>
    </location>
</feature>
<evidence type="ECO:0000256" key="2">
    <source>
        <dbReference type="SAM" id="SignalP"/>
    </source>
</evidence>
<feature type="region of interest" description="Disordered" evidence="1">
    <location>
        <begin position="16"/>
        <end position="50"/>
    </location>
</feature>
<reference evidence="4" key="2">
    <citation type="submission" date="2017-02" db="EMBL/GenBank/DDBJ databases">
        <title>Sunflower complete genome.</title>
        <authorList>
            <person name="Langlade N."/>
            <person name="Munos S."/>
        </authorList>
    </citation>
    <scope>NUCLEOTIDE SEQUENCE [LARGE SCALE GENOMIC DNA]</scope>
    <source>
        <tissue evidence="4">Leaves</tissue>
    </source>
</reference>
<evidence type="ECO:0000313" key="4">
    <source>
        <dbReference type="EMBL" id="OTG15478.1"/>
    </source>
</evidence>
<evidence type="ECO:0000313" key="3">
    <source>
        <dbReference type="EMBL" id="KAF5791292.1"/>
    </source>
</evidence>
<evidence type="ECO:0000313" key="5">
    <source>
        <dbReference type="Proteomes" id="UP000215914"/>
    </source>
</evidence>
<evidence type="ECO:0000256" key="1">
    <source>
        <dbReference type="SAM" id="MobiDB-lite"/>
    </source>
</evidence>
<reference evidence="3 5" key="1">
    <citation type="journal article" date="2017" name="Nature">
        <title>The sunflower genome provides insights into oil metabolism, flowering and Asterid evolution.</title>
        <authorList>
            <person name="Badouin H."/>
            <person name="Gouzy J."/>
            <person name="Grassa C.J."/>
            <person name="Murat F."/>
            <person name="Staton S.E."/>
            <person name="Cottret L."/>
            <person name="Lelandais-Briere C."/>
            <person name="Owens G.L."/>
            <person name="Carrere S."/>
            <person name="Mayjonade B."/>
            <person name="Legrand L."/>
            <person name="Gill N."/>
            <person name="Kane N.C."/>
            <person name="Bowers J.E."/>
            <person name="Hubner S."/>
            <person name="Bellec A."/>
            <person name="Berard A."/>
            <person name="Berges H."/>
            <person name="Blanchet N."/>
            <person name="Boniface M.C."/>
            <person name="Brunel D."/>
            <person name="Catrice O."/>
            <person name="Chaidir N."/>
            <person name="Claudel C."/>
            <person name="Donnadieu C."/>
            <person name="Faraut T."/>
            <person name="Fievet G."/>
            <person name="Helmstetter N."/>
            <person name="King M."/>
            <person name="Knapp S.J."/>
            <person name="Lai Z."/>
            <person name="Le Paslier M.C."/>
            <person name="Lippi Y."/>
            <person name="Lorenzon L."/>
            <person name="Mandel J.R."/>
            <person name="Marage G."/>
            <person name="Marchand G."/>
            <person name="Marquand E."/>
            <person name="Bret-Mestries E."/>
            <person name="Morien E."/>
            <person name="Nambeesan S."/>
            <person name="Nguyen T."/>
            <person name="Pegot-Espagnet P."/>
            <person name="Pouilly N."/>
            <person name="Raftis F."/>
            <person name="Sallet E."/>
            <person name="Schiex T."/>
            <person name="Thomas J."/>
            <person name="Vandecasteele C."/>
            <person name="Vares D."/>
            <person name="Vear F."/>
            <person name="Vautrin S."/>
            <person name="Crespi M."/>
            <person name="Mangin B."/>
            <person name="Burke J.M."/>
            <person name="Salse J."/>
            <person name="Munos S."/>
            <person name="Vincourt P."/>
            <person name="Rieseberg L.H."/>
            <person name="Langlade N.B."/>
        </authorList>
    </citation>
    <scope>NUCLEOTIDE SEQUENCE [LARGE SCALE GENOMIC DNA]</scope>
    <source>
        <strain evidence="5">cv. SF193</strain>
        <tissue evidence="3">Leaves</tissue>
    </source>
</reference>
<dbReference type="AlphaFoldDB" id="A0A251TWF8"/>
<gene>
    <name evidence="4" type="ORF">HannXRQ_Chr09g0260811</name>
    <name evidence="3" type="ORF">HanXRQr2_Chr09g0392991</name>
</gene>
<reference evidence="3" key="3">
    <citation type="submission" date="2020-06" db="EMBL/GenBank/DDBJ databases">
        <title>Helianthus annuus Genome sequencing and assembly Release 2.</title>
        <authorList>
            <person name="Gouzy J."/>
            <person name="Langlade N."/>
            <person name="Munos S."/>
        </authorList>
    </citation>
    <scope>NUCLEOTIDE SEQUENCE</scope>
    <source>
        <tissue evidence="3">Leaves</tissue>
    </source>
</reference>
<name>A0A251TWF8_HELAN</name>
<feature type="signal peptide" evidence="2">
    <location>
        <begin position="1"/>
        <end position="21"/>
    </location>
</feature>
<accession>A0A251TWF8</accession>
<dbReference type="Proteomes" id="UP000215914">
    <property type="component" value="Chromosome 9"/>
</dbReference>
<dbReference type="InParanoid" id="A0A251TWF8"/>
<dbReference type="EMBL" id="CM007898">
    <property type="protein sequence ID" value="OTG15478.1"/>
    <property type="molecule type" value="Genomic_DNA"/>
</dbReference>
<feature type="compositionally biased region" description="Pro residues" evidence="1">
    <location>
        <begin position="29"/>
        <end position="45"/>
    </location>
</feature>
<sequence length="74" mass="8165">MWTHVLKHLLILSFCPTQSPPKKTLAPSLSPPFSPPYSHRSPPPSSTRRRNPSVAAFLLPCHAAAAYSVLFRIS</sequence>
<keyword evidence="2" id="KW-0732">Signal</keyword>
<dbReference type="EMBL" id="MNCJ02000324">
    <property type="protein sequence ID" value="KAF5791292.1"/>
    <property type="molecule type" value="Genomic_DNA"/>
</dbReference>
<keyword evidence="5" id="KW-1185">Reference proteome</keyword>
<organism evidence="4 5">
    <name type="scientific">Helianthus annuus</name>
    <name type="common">Common sunflower</name>
    <dbReference type="NCBI Taxonomy" id="4232"/>
    <lineage>
        <taxon>Eukaryota</taxon>
        <taxon>Viridiplantae</taxon>
        <taxon>Streptophyta</taxon>
        <taxon>Embryophyta</taxon>
        <taxon>Tracheophyta</taxon>
        <taxon>Spermatophyta</taxon>
        <taxon>Magnoliopsida</taxon>
        <taxon>eudicotyledons</taxon>
        <taxon>Gunneridae</taxon>
        <taxon>Pentapetalae</taxon>
        <taxon>asterids</taxon>
        <taxon>campanulids</taxon>
        <taxon>Asterales</taxon>
        <taxon>Asteraceae</taxon>
        <taxon>Asteroideae</taxon>
        <taxon>Heliantheae alliance</taxon>
        <taxon>Heliantheae</taxon>
        <taxon>Helianthus</taxon>
    </lineage>
</organism>